<dbReference type="AlphaFoldDB" id="A0AAD8GI31"/>
<evidence type="ECO:0000256" key="4">
    <source>
        <dbReference type="ARBA" id="ARBA00023274"/>
    </source>
</evidence>
<comment type="caution">
    <text evidence="7">The sequence shown here is derived from an EMBL/GenBank/DDBJ whole genome shotgun (WGS) entry which is preliminary data.</text>
</comment>
<comment type="subcellular location">
    <subcellularLocation>
        <location evidence="1">Mitochondrion</location>
    </subcellularLocation>
</comment>
<evidence type="ECO:0000256" key="6">
    <source>
        <dbReference type="SAM" id="SignalP"/>
    </source>
</evidence>
<dbReference type="PANTHER" id="PTHR13014">
    <property type="entry name" value="MITOCHONDRIAL 28S RIBOSOMAL PROTEIN S30/P52 PRO-APOTOTIC PROTEIN"/>
    <property type="match status" value="1"/>
</dbReference>
<feature type="signal peptide" evidence="6">
    <location>
        <begin position="1"/>
        <end position="25"/>
    </location>
</feature>
<sequence length="438" mass="50399">MAAPSRLPLLQVCFTRVFLLRCTQGFHSEPAVREPAYPPVIPSRTAKSKSAKKRREDDYHSQIRAASSVQDKLRLLTKLQREKYVVYPQTFTLDADRWYQHFTKTVFLPGLPEKFSVGRQVVDKENGKVPAAAGVVDPAVVDENTFSVLRSLVGNGILQENFYLKKRRPFLQKEQEHFVASFLSNLVSSVTNALAKYNPLLKKSSLDFNPEVSFYWVRGERTVTRGHRRGRVDPIRFQINDQPHCQIRVPEQLEEFLPLQESVSAEVPVVNFEPNRLPMFQRQYDNNIFIGSKVTDPCSYGHTQFHLVHDRFKRDRLIKGNLANQIEVRLRANAIASLFAWTGAQAMYQGFWSHEDLTRPFVSQAVVTDGQYFSFFCYQLNTLALTVQTDQNNPRKNICWGTESMRLYEEVKDGEVVGLNDDVLKLLVHFLLNKPQKT</sequence>
<protein>
    <submittedName>
        <fullName evidence="7">28S ribosomal protein S30, mitochondrial-like</fullName>
    </submittedName>
</protein>
<organism evidence="7 8">
    <name type="scientific">Acipenser oxyrinchus oxyrinchus</name>
    <dbReference type="NCBI Taxonomy" id="40147"/>
    <lineage>
        <taxon>Eukaryota</taxon>
        <taxon>Metazoa</taxon>
        <taxon>Chordata</taxon>
        <taxon>Craniata</taxon>
        <taxon>Vertebrata</taxon>
        <taxon>Euteleostomi</taxon>
        <taxon>Actinopterygii</taxon>
        <taxon>Chondrostei</taxon>
        <taxon>Acipenseriformes</taxon>
        <taxon>Acipenseridae</taxon>
        <taxon>Acipenser</taxon>
    </lineage>
</organism>
<feature type="chain" id="PRO_5042191031" evidence="6">
    <location>
        <begin position="26"/>
        <end position="438"/>
    </location>
</feature>
<dbReference type="GO" id="GO:0003735">
    <property type="term" value="F:structural constituent of ribosome"/>
    <property type="evidence" value="ECO:0007669"/>
    <property type="project" value="InterPro"/>
</dbReference>
<name>A0AAD8GI31_ACIOX</name>
<dbReference type="InterPro" id="IPR010793">
    <property type="entry name" value="Ribosomal_mL37/mL65"/>
</dbReference>
<dbReference type="PANTHER" id="PTHR13014:SF3">
    <property type="entry name" value="LARGE RIBOSOMAL SUBUNIT PROTEIN ML65"/>
    <property type="match status" value="1"/>
</dbReference>
<dbReference type="Proteomes" id="UP001230051">
    <property type="component" value="Unassembled WGS sequence"/>
</dbReference>
<evidence type="ECO:0000313" key="7">
    <source>
        <dbReference type="EMBL" id="KAK1174634.1"/>
    </source>
</evidence>
<keyword evidence="3" id="KW-0496">Mitochondrion</keyword>
<keyword evidence="4" id="KW-0687">Ribonucleoprotein</keyword>
<feature type="region of interest" description="Disordered" evidence="5">
    <location>
        <begin position="37"/>
        <end position="59"/>
    </location>
</feature>
<keyword evidence="6" id="KW-0732">Signal</keyword>
<dbReference type="EMBL" id="JAGXEW010000002">
    <property type="protein sequence ID" value="KAK1174634.1"/>
    <property type="molecule type" value="Genomic_DNA"/>
</dbReference>
<dbReference type="GO" id="GO:0005762">
    <property type="term" value="C:mitochondrial large ribosomal subunit"/>
    <property type="evidence" value="ECO:0007669"/>
    <property type="project" value="TreeGrafter"/>
</dbReference>
<keyword evidence="8" id="KW-1185">Reference proteome</keyword>
<gene>
    <name evidence="7" type="primary">MRPS30</name>
    <name evidence="7" type="ORF">AOXY_G2171</name>
</gene>
<evidence type="ECO:0000256" key="1">
    <source>
        <dbReference type="ARBA" id="ARBA00004173"/>
    </source>
</evidence>
<evidence type="ECO:0000256" key="3">
    <source>
        <dbReference type="ARBA" id="ARBA00023128"/>
    </source>
</evidence>
<keyword evidence="2 7" id="KW-0689">Ribosomal protein</keyword>
<dbReference type="GO" id="GO:0006412">
    <property type="term" value="P:translation"/>
    <property type="evidence" value="ECO:0007669"/>
    <property type="project" value="InterPro"/>
</dbReference>
<dbReference type="Pfam" id="PF07147">
    <property type="entry name" value="PDCD9"/>
    <property type="match status" value="1"/>
</dbReference>
<evidence type="ECO:0000256" key="5">
    <source>
        <dbReference type="SAM" id="MobiDB-lite"/>
    </source>
</evidence>
<dbReference type="InterPro" id="IPR039982">
    <property type="entry name" value="Ribosomal_mL65"/>
</dbReference>
<proteinExistence type="predicted"/>
<accession>A0AAD8GI31</accession>
<reference evidence="7" key="1">
    <citation type="submission" date="2022-02" db="EMBL/GenBank/DDBJ databases">
        <title>Atlantic sturgeon de novo genome assembly.</title>
        <authorList>
            <person name="Stock M."/>
            <person name="Klopp C."/>
            <person name="Guiguen Y."/>
            <person name="Cabau C."/>
            <person name="Parinello H."/>
            <person name="Santidrian Yebra-Pimentel E."/>
            <person name="Kuhl H."/>
            <person name="Dirks R.P."/>
            <person name="Guessner J."/>
            <person name="Wuertz S."/>
            <person name="Du K."/>
            <person name="Schartl M."/>
        </authorList>
    </citation>
    <scope>NUCLEOTIDE SEQUENCE</scope>
    <source>
        <strain evidence="7">STURGEONOMICS-FGT-2020</strain>
        <tissue evidence="7">Whole blood</tissue>
    </source>
</reference>
<evidence type="ECO:0000256" key="2">
    <source>
        <dbReference type="ARBA" id="ARBA00022980"/>
    </source>
</evidence>
<evidence type="ECO:0000313" key="8">
    <source>
        <dbReference type="Proteomes" id="UP001230051"/>
    </source>
</evidence>